<gene>
    <name evidence="1" type="ORF">CQW23_24348</name>
</gene>
<keyword evidence="2" id="KW-1185">Reference proteome</keyword>
<organism evidence="1 2">
    <name type="scientific">Capsicum baccatum</name>
    <name type="common">Peruvian pepper</name>
    <dbReference type="NCBI Taxonomy" id="33114"/>
    <lineage>
        <taxon>Eukaryota</taxon>
        <taxon>Viridiplantae</taxon>
        <taxon>Streptophyta</taxon>
        <taxon>Embryophyta</taxon>
        <taxon>Tracheophyta</taxon>
        <taxon>Spermatophyta</taxon>
        <taxon>Magnoliopsida</taxon>
        <taxon>eudicotyledons</taxon>
        <taxon>Gunneridae</taxon>
        <taxon>Pentapetalae</taxon>
        <taxon>asterids</taxon>
        <taxon>lamiids</taxon>
        <taxon>Solanales</taxon>
        <taxon>Solanaceae</taxon>
        <taxon>Solanoideae</taxon>
        <taxon>Capsiceae</taxon>
        <taxon>Capsicum</taxon>
    </lineage>
</organism>
<evidence type="ECO:0000313" key="1">
    <source>
        <dbReference type="EMBL" id="PHT36648.1"/>
    </source>
</evidence>
<sequence length="288" mass="32510">MEGKQESSDEIKINDAFPDEEILATAMEKLPWYADYANYVAEICVEKEKGRTLDGIEQELAINHVKNCAPDTYIMNISDRMMEIDKPVNVVGYLKYVNSTKLEELCLSKENFRTSDGTELNCYVKDCAPKICIMVRSDKMIEIENPKNIDDTKHDRQWVVEDAAEHEKMCIKKQKVESLDGIELDCCATDQVKTRAPKSVDGVGVEHCYINHEPDTIEGVEPLRPSTTHNLNTQQYQNATKTIEMMRKIVKKRKGGGITCCRAAKWELELSAEPLPPGDDVVDSGISS</sequence>
<dbReference type="AlphaFoldDB" id="A0A2G2VUI6"/>
<accession>A0A2G2VUI6</accession>
<protein>
    <submittedName>
        <fullName evidence="1">Uncharacterized protein</fullName>
    </submittedName>
</protein>
<dbReference type="Proteomes" id="UP000224567">
    <property type="component" value="Unassembled WGS sequence"/>
</dbReference>
<comment type="caution">
    <text evidence="1">The sequence shown here is derived from an EMBL/GenBank/DDBJ whole genome shotgun (WGS) entry which is preliminary data.</text>
</comment>
<proteinExistence type="predicted"/>
<reference evidence="2" key="2">
    <citation type="journal article" date="2017" name="J. Anim. Genet.">
        <title>Multiple reference genome sequences of hot pepper reveal the massive evolution of plant disease resistance genes by retroduplication.</title>
        <authorList>
            <person name="Kim S."/>
            <person name="Park J."/>
            <person name="Yeom S.-I."/>
            <person name="Kim Y.-M."/>
            <person name="Seo E."/>
            <person name="Kim K.-T."/>
            <person name="Kim M.-S."/>
            <person name="Lee J.M."/>
            <person name="Cheong K."/>
            <person name="Shin H.-S."/>
            <person name="Kim S.-B."/>
            <person name="Han K."/>
            <person name="Lee J."/>
            <person name="Park M."/>
            <person name="Lee H.-A."/>
            <person name="Lee H.-Y."/>
            <person name="Lee Y."/>
            <person name="Oh S."/>
            <person name="Lee J.H."/>
            <person name="Choi E."/>
            <person name="Choi E."/>
            <person name="Lee S.E."/>
            <person name="Jeon J."/>
            <person name="Kim H."/>
            <person name="Choi G."/>
            <person name="Song H."/>
            <person name="Lee J."/>
            <person name="Lee S.-C."/>
            <person name="Kwon J.-K."/>
            <person name="Lee H.-Y."/>
            <person name="Koo N."/>
            <person name="Hong Y."/>
            <person name="Kim R.W."/>
            <person name="Kang W.-H."/>
            <person name="Huh J.H."/>
            <person name="Kang B.-C."/>
            <person name="Yang T.-J."/>
            <person name="Lee Y.-H."/>
            <person name="Bennetzen J.L."/>
            <person name="Choi D."/>
        </authorList>
    </citation>
    <scope>NUCLEOTIDE SEQUENCE [LARGE SCALE GENOMIC DNA]</scope>
    <source>
        <strain evidence="2">cv. PBC81</strain>
    </source>
</reference>
<dbReference type="EMBL" id="MLFT02000010">
    <property type="protein sequence ID" value="PHT36648.1"/>
    <property type="molecule type" value="Genomic_DNA"/>
</dbReference>
<name>A0A2G2VUI6_CAPBA</name>
<evidence type="ECO:0000313" key="2">
    <source>
        <dbReference type="Proteomes" id="UP000224567"/>
    </source>
</evidence>
<reference evidence="1 2" key="1">
    <citation type="journal article" date="2017" name="Genome Biol.">
        <title>New reference genome sequences of hot pepper reveal the massive evolution of plant disease-resistance genes by retroduplication.</title>
        <authorList>
            <person name="Kim S."/>
            <person name="Park J."/>
            <person name="Yeom S.I."/>
            <person name="Kim Y.M."/>
            <person name="Seo E."/>
            <person name="Kim K.T."/>
            <person name="Kim M.S."/>
            <person name="Lee J.M."/>
            <person name="Cheong K."/>
            <person name="Shin H.S."/>
            <person name="Kim S.B."/>
            <person name="Han K."/>
            <person name="Lee J."/>
            <person name="Park M."/>
            <person name="Lee H.A."/>
            <person name="Lee H.Y."/>
            <person name="Lee Y."/>
            <person name="Oh S."/>
            <person name="Lee J.H."/>
            <person name="Choi E."/>
            <person name="Choi E."/>
            <person name="Lee S.E."/>
            <person name="Jeon J."/>
            <person name="Kim H."/>
            <person name="Choi G."/>
            <person name="Song H."/>
            <person name="Lee J."/>
            <person name="Lee S.C."/>
            <person name="Kwon J.K."/>
            <person name="Lee H.Y."/>
            <person name="Koo N."/>
            <person name="Hong Y."/>
            <person name="Kim R.W."/>
            <person name="Kang W.H."/>
            <person name="Huh J.H."/>
            <person name="Kang B.C."/>
            <person name="Yang T.J."/>
            <person name="Lee Y.H."/>
            <person name="Bennetzen J.L."/>
            <person name="Choi D."/>
        </authorList>
    </citation>
    <scope>NUCLEOTIDE SEQUENCE [LARGE SCALE GENOMIC DNA]</scope>
    <source>
        <strain evidence="2">cv. PBC81</strain>
    </source>
</reference>
<dbReference type="STRING" id="33114.A0A2G2VUI6"/>